<dbReference type="InterPro" id="IPR011991">
    <property type="entry name" value="ArsR-like_HTH"/>
</dbReference>
<evidence type="ECO:0000256" key="1">
    <source>
        <dbReference type="ARBA" id="ARBA00023015"/>
    </source>
</evidence>
<dbReference type="STRING" id="706587.Desti_1512"/>
<evidence type="ECO:0000259" key="4">
    <source>
        <dbReference type="PROSITE" id="PS50987"/>
    </source>
</evidence>
<protein>
    <submittedName>
        <fullName evidence="5">Putative transcriptional regulator</fullName>
    </submittedName>
</protein>
<dbReference type="KEGG" id="dti:Desti_1512"/>
<dbReference type="SUPFAM" id="SSF46785">
    <property type="entry name" value="Winged helix' DNA-binding domain"/>
    <property type="match status" value="1"/>
</dbReference>
<evidence type="ECO:0000313" key="5">
    <source>
        <dbReference type="EMBL" id="AFM24224.1"/>
    </source>
</evidence>
<dbReference type="CDD" id="cd00090">
    <property type="entry name" value="HTH_ARSR"/>
    <property type="match status" value="1"/>
</dbReference>
<dbReference type="eggNOG" id="COG0640">
    <property type="taxonomic scope" value="Bacteria"/>
</dbReference>
<dbReference type="HOGENOM" id="CLU_097806_2_1_7"/>
<name>I4C3T3_DESTA</name>
<keyword evidence="6" id="KW-1185">Reference proteome</keyword>
<gene>
    <name evidence="5" type="ordered locus">Desti_1512</name>
</gene>
<dbReference type="GO" id="GO:0003700">
    <property type="term" value="F:DNA-binding transcription factor activity"/>
    <property type="evidence" value="ECO:0007669"/>
    <property type="project" value="InterPro"/>
</dbReference>
<keyword evidence="3" id="KW-0804">Transcription</keyword>
<dbReference type="SMART" id="SM00418">
    <property type="entry name" value="HTH_ARSR"/>
    <property type="match status" value="1"/>
</dbReference>
<keyword evidence="1" id="KW-0805">Transcription regulation</keyword>
<dbReference type="OrthoDB" id="9800049at2"/>
<keyword evidence="2" id="KW-0238">DNA-binding</keyword>
<dbReference type="PANTHER" id="PTHR33154">
    <property type="entry name" value="TRANSCRIPTIONAL REGULATOR, ARSR FAMILY"/>
    <property type="match status" value="1"/>
</dbReference>
<feature type="domain" description="HTH arsR-type" evidence="4">
    <location>
        <begin position="4"/>
        <end position="111"/>
    </location>
</feature>
<dbReference type="Gene3D" id="1.10.10.10">
    <property type="entry name" value="Winged helix-like DNA-binding domain superfamily/Winged helix DNA-binding domain"/>
    <property type="match status" value="1"/>
</dbReference>
<dbReference type="EMBL" id="CP003360">
    <property type="protein sequence ID" value="AFM24224.1"/>
    <property type="molecule type" value="Genomic_DNA"/>
</dbReference>
<reference evidence="6" key="1">
    <citation type="submission" date="2012-06" db="EMBL/GenBank/DDBJ databases">
        <title>Complete sequence of chromosome of Desulfomonile tiedjei DSM 6799.</title>
        <authorList>
            <person name="Lucas S."/>
            <person name="Copeland A."/>
            <person name="Lapidus A."/>
            <person name="Glavina del Rio T."/>
            <person name="Dalin E."/>
            <person name="Tice H."/>
            <person name="Bruce D."/>
            <person name="Goodwin L."/>
            <person name="Pitluck S."/>
            <person name="Peters L."/>
            <person name="Ovchinnikova G."/>
            <person name="Zeytun A."/>
            <person name="Lu M."/>
            <person name="Kyrpides N."/>
            <person name="Mavromatis K."/>
            <person name="Ivanova N."/>
            <person name="Brettin T."/>
            <person name="Detter J.C."/>
            <person name="Han C."/>
            <person name="Larimer F."/>
            <person name="Land M."/>
            <person name="Hauser L."/>
            <person name="Markowitz V."/>
            <person name="Cheng J.-F."/>
            <person name="Hugenholtz P."/>
            <person name="Woyke T."/>
            <person name="Wu D."/>
            <person name="Spring S."/>
            <person name="Schroeder M."/>
            <person name="Brambilla E."/>
            <person name="Klenk H.-P."/>
            <person name="Eisen J.A."/>
        </authorList>
    </citation>
    <scope>NUCLEOTIDE SEQUENCE [LARGE SCALE GENOMIC DNA]</scope>
    <source>
        <strain evidence="6">ATCC 49306 / DSM 6799 / DCB-1</strain>
    </source>
</reference>
<dbReference type="Pfam" id="PF01022">
    <property type="entry name" value="HTH_5"/>
    <property type="match status" value="1"/>
</dbReference>
<dbReference type="Proteomes" id="UP000006055">
    <property type="component" value="Chromosome"/>
</dbReference>
<accession>I4C3T3</accession>
<sequence length="125" mass="13667">MSNNRTINLERFADMFKALGNSHRLAIFLRLISCCPPGTKWVAGPESRRVVGQLGEDLGIAPSTLSHHIKELRTAGLISAERRGKNIECWIDAEALNTLVDLLTAQESNDSAAGQIRCCACEESD</sequence>
<dbReference type="AlphaFoldDB" id="I4C3T3"/>
<proteinExistence type="predicted"/>
<evidence type="ECO:0000313" key="6">
    <source>
        <dbReference type="Proteomes" id="UP000006055"/>
    </source>
</evidence>
<dbReference type="InterPro" id="IPR036390">
    <property type="entry name" value="WH_DNA-bd_sf"/>
</dbReference>
<evidence type="ECO:0000256" key="3">
    <source>
        <dbReference type="ARBA" id="ARBA00023163"/>
    </source>
</evidence>
<evidence type="ECO:0000256" key="2">
    <source>
        <dbReference type="ARBA" id="ARBA00023125"/>
    </source>
</evidence>
<organism evidence="5 6">
    <name type="scientific">Desulfomonile tiedjei (strain ATCC 49306 / DSM 6799 / DCB-1)</name>
    <dbReference type="NCBI Taxonomy" id="706587"/>
    <lineage>
        <taxon>Bacteria</taxon>
        <taxon>Pseudomonadati</taxon>
        <taxon>Thermodesulfobacteriota</taxon>
        <taxon>Desulfomonilia</taxon>
        <taxon>Desulfomonilales</taxon>
        <taxon>Desulfomonilaceae</taxon>
        <taxon>Desulfomonile</taxon>
    </lineage>
</organism>
<dbReference type="InterPro" id="IPR051081">
    <property type="entry name" value="HTH_MetalResp_TranReg"/>
</dbReference>
<dbReference type="InterPro" id="IPR001845">
    <property type="entry name" value="HTH_ArsR_DNA-bd_dom"/>
</dbReference>
<dbReference type="GO" id="GO:0003677">
    <property type="term" value="F:DNA binding"/>
    <property type="evidence" value="ECO:0007669"/>
    <property type="project" value="UniProtKB-KW"/>
</dbReference>
<dbReference type="InterPro" id="IPR036388">
    <property type="entry name" value="WH-like_DNA-bd_sf"/>
</dbReference>
<dbReference type="PANTHER" id="PTHR33154:SF18">
    <property type="entry name" value="ARSENICAL RESISTANCE OPERON REPRESSOR"/>
    <property type="match status" value="1"/>
</dbReference>
<dbReference type="PROSITE" id="PS50987">
    <property type="entry name" value="HTH_ARSR_2"/>
    <property type="match status" value="1"/>
</dbReference>